<evidence type="ECO:0000256" key="7">
    <source>
        <dbReference type="ARBA" id="ARBA00023284"/>
    </source>
</evidence>
<comment type="cofactor">
    <cofactor evidence="1">
        <name>FAD</name>
        <dbReference type="ChEBI" id="CHEBI:57692"/>
    </cofactor>
</comment>
<sequence length="449" mass="49062">MKVVVVGCTHAGTAAVKNILANHPEAEVTVYERNDNVSFLSCGIALYVGGVVKDPAGLFYSNPEELASLGAKVNMEHEVQSIDVDNKNVVAKDLKTGEVETVSYDKLVMTTGSWPIIPPIPGIDSENILLCKNYNQANVIIEKAKDAKKVVVVGGGYIGIELVEAFVESGKEVTLIDGLDRILNKYLDKTFTDVLEKELVDRGVQLALGENVKEFKADEAGVVKKVITPSQEFDADMVIMCVGFRPNTTLLEGKVDMLPNGALIVDDYMHTSNPDILAAGDSAVVHYNPSGTNNYIPLATNAVRQGMLVGYNLTENKLAYRGTQGTSGLYLFGWKIGSTGVTMESGKLNGLDVEATYFEDNYRPEFMPTTENVMMELVYEKGTNRIVGGQLMSKYDITQSANTLSLAVQNKMTVEDLAISDFFFQPHFDRPWNYLNLLAQAALADINNK</sequence>
<comment type="caution">
    <text evidence="10">The sequence shown here is derived from an EMBL/GenBank/DDBJ whole genome shotgun (WGS) entry which is preliminary data.</text>
</comment>
<keyword evidence="5" id="KW-0560">Oxidoreductase</keyword>
<proteinExistence type="inferred from homology"/>
<evidence type="ECO:0000256" key="5">
    <source>
        <dbReference type="ARBA" id="ARBA00023002"/>
    </source>
</evidence>
<dbReference type="InterPro" id="IPR016156">
    <property type="entry name" value="FAD/NAD-linked_Rdtase_dimer_sf"/>
</dbReference>
<comment type="similarity">
    <text evidence="2">Belongs to the class-III pyridine nucleotide-disulfide oxidoreductase family.</text>
</comment>
<dbReference type="EMBL" id="JAEDXU010000002">
    <property type="protein sequence ID" value="MBP1045698.1"/>
    <property type="molecule type" value="Genomic_DNA"/>
</dbReference>
<dbReference type="Pfam" id="PF07992">
    <property type="entry name" value="Pyr_redox_2"/>
    <property type="match status" value="1"/>
</dbReference>
<dbReference type="SUPFAM" id="SSF51905">
    <property type="entry name" value="FAD/NAD(P)-binding domain"/>
    <property type="match status" value="1"/>
</dbReference>
<evidence type="ECO:0000259" key="8">
    <source>
        <dbReference type="Pfam" id="PF02852"/>
    </source>
</evidence>
<dbReference type="Pfam" id="PF02852">
    <property type="entry name" value="Pyr_redox_dim"/>
    <property type="match status" value="1"/>
</dbReference>
<evidence type="ECO:0000256" key="1">
    <source>
        <dbReference type="ARBA" id="ARBA00001974"/>
    </source>
</evidence>
<dbReference type="InterPro" id="IPR036188">
    <property type="entry name" value="FAD/NAD-bd_sf"/>
</dbReference>
<reference evidence="10 11" key="1">
    <citation type="submission" date="2020-12" db="EMBL/GenBank/DDBJ databases">
        <title>Vagococcus allomyrinae sp. nov. and Enterococcus lavae sp. nov., isolated from the larvae of Allomyrina dichotoma.</title>
        <authorList>
            <person name="Lee S.D."/>
        </authorList>
    </citation>
    <scope>NUCLEOTIDE SEQUENCE [LARGE SCALE GENOMIC DNA]</scope>
    <source>
        <strain evidence="10 11">BWM-S5</strain>
    </source>
</reference>
<dbReference type="PANTHER" id="PTHR43429:SF1">
    <property type="entry name" value="NAD(P)H SULFUR OXIDOREDUCTASE (COA-DEPENDENT)"/>
    <property type="match status" value="1"/>
</dbReference>
<feature type="domain" description="FAD/NAD(P)-binding" evidence="9">
    <location>
        <begin position="1"/>
        <end position="306"/>
    </location>
</feature>
<dbReference type="RefSeq" id="WP_209556485.1">
    <property type="nucleotide sequence ID" value="NZ_JAEDXU010000002.1"/>
</dbReference>
<gene>
    <name evidence="10" type="ORF">I6N96_05360</name>
</gene>
<keyword evidence="6" id="KW-0558">Oxidation</keyword>
<protein>
    <submittedName>
        <fullName evidence="10">NADH oxidase</fullName>
    </submittedName>
</protein>
<dbReference type="InterPro" id="IPR050260">
    <property type="entry name" value="FAD-bd_OxRdtase"/>
</dbReference>
<organism evidence="10 11">
    <name type="scientific">Enterococcus larvae</name>
    <dbReference type="NCBI Taxonomy" id="2794352"/>
    <lineage>
        <taxon>Bacteria</taxon>
        <taxon>Bacillati</taxon>
        <taxon>Bacillota</taxon>
        <taxon>Bacilli</taxon>
        <taxon>Lactobacillales</taxon>
        <taxon>Enterococcaceae</taxon>
        <taxon>Enterococcus</taxon>
    </lineage>
</organism>
<dbReference type="PRINTS" id="PR00368">
    <property type="entry name" value="FADPNR"/>
</dbReference>
<evidence type="ECO:0000256" key="2">
    <source>
        <dbReference type="ARBA" id="ARBA00009130"/>
    </source>
</evidence>
<accession>A0ABS4CHN2</accession>
<keyword evidence="7" id="KW-0676">Redox-active center</keyword>
<evidence type="ECO:0000313" key="11">
    <source>
        <dbReference type="Proteomes" id="UP000673375"/>
    </source>
</evidence>
<dbReference type="SUPFAM" id="SSF55424">
    <property type="entry name" value="FAD/NAD-linked reductases, dimerisation (C-terminal) domain"/>
    <property type="match status" value="1"/>
</dbReference>
<name>A0ABS4CHN2_9ENTE</name>
<keyword evidence="4" id="KW-0274">FAD</keyword>
<dbReference type="Gene3D" id="3.30.390.30">
    <property type="match status" value="1"/>
</dbReference>
<evidence type="ECO:0000256" key="3">
    <source>
        <dbReference type="ARBA" id="ARBA00022630"/>
    </source>
</evidence>
<dbReference type="Proteomes" id="UP000673375">
    <property type="component" value="Unassembled WGS sequence"/>
</dbReference>
<dbReference type="InterPro" id="IPR004099">
    <property type="entry name" value="Pyr_nucl-diS_OxRdtase_dimer"/>
</dbReference>
<evidence type="ECO:0000313" key="10">
    <source>
        <dbReference type="EMBL" id="MBP1045698.1"/>
    </source>
</evidence>
<evidence type="ECO:0000256" key="6">
    <source>
        <dbReference type="ARBA" id="ARBA00023097"/>
    </source>
</evidence>
<dbReference type="InterPro" id="IPR023753">
    <property type="entry name" value="FAD/NAD-binding_dom"/>
</dbReference>
<dbReference type="PANTHER" id="PTHR43429">
    <property type="entry name" value="PYRIDINE NUCLEOTIDE-DISULFIDE OXIDOREDUCTASE DOMAIN-CONTAINING"/>
    <property type="match status" value="1"/>
</dbReference>
<keyword evidence="3" id="KW-0285">Flavoprotein</keyword>
<evidence type="ECO:0000256" key="4">
    <source>
        <dbReference type="ARBA" id="ARBA00022827"/>
    </source>
</evidence>
<keyword evidence="11" id="KW-1185">Reference proteome</keyword>
<dbReference type="Gene3D" id="3.50.50.60">
    <property type="entry name" value="FAD/NAD(P)-binding domain"/>
    <property type="match status" value="2"/>
</dbReference>
<feature type="domain" description="Pyridine nucleotide-disulphide oxidoreductase dimerisation" evidence="8">
    <location>
        <begin position="330"/>
        <end position="429"/>
    </location>
</feature>
<dbReference type="PRINTS" id="PR00411">
    <property type="entry name" value="PNDRDTASEI"/>
</dbReference>
<evidence type="ECO:0000259" key="9">
    <source>
        <dbReference type="Pfam" id="PF07992"/>
    </source>
</evidence>